<evidence type="ECO:0000256" key="5">
    <source>
        <dbReference type="ARBA" id="ARBA00034531"/>
    </source>
</evidence>
<gene>
    <name evidence="8" type="ORF">RS890_04185</name>
</gene>
<sequence>MVSIVAFELQRLQWNSYFDPKTGLLKNLVNATTQEELDQEEVRAATIMETVMKSNPPKNTGDLAELLEIYRQLFSHVYPWVGKIRIVNLSKQVDAKHAFTDVSHIEQEMREEAARLRNDNLLQDLDENRFIEKNDLAFCDGESYSSISRREWAHATTVLDSDCARGRSSA</sequence>
<dbReference type="RefSeq" id="WP_260847444.1">
    <property type="nucleotide sequence ID" value="NZ_CACRSV010000020.1"/>
</dbReference>
<dbReference type="PANTHER" id="PTHR39560:SF1">
    <property type="entry name" value="PROTEIN ADENYLYLTRANSFERASE FIC-RELATED"/>
    <property type="match status" value="1"/>
</dbReference>
<evidence type="ECO:0000313" key="8">
    <source>
        <dbReference type="EMBL" id="MDW3126318.1"/>
    </source>
</evidence>
<reference evidence="8" key="1">
    <citation type="submission" date="2023-10" db="EMBL/GenBank/DDBJ databases">
        <title>Rapid discrimination of Bifidobacterium longum Subspecies based on MALDI-TOF MS and Machine Learning.</title>
        <authorList>
            <person name="Chen J."/>
        </authorList>
    </citation>
    <scope>NUCLEOTIDE SEQUENCE</scope>
    <source>
        <strain evidence="8">YGMCC0039</strain>
    </source>
</reference>
<name>A0AB35S6P5_BIFLN</name>
<dbReference type="AlphaFoldDB" id="A0AB35S6P5"/>
<comment type="catalytic activity">
    <reaction evidence="7">
        <text>L-tyrosyl-[protein] + ATP = O-(5'-adenylyl)-L-tyrosyl-[protein] + diphosphate</text>
        <dbReference type="Rhea" id="RHEA:54288"/>
        <dbReference type="Rhea" id="RHEA-COMP:10136"/>
        <dbReference type="Rhea" id="RHEA-COMP:13846"/>
        <dbReference type="ChEBI" id="CHEBI:30616"/>
        <dbReference type="ChEBI" id="CHEBI:33019"/>
        <dbReference type="ChEBI" id="CHEBI:46858"/>
        <dbReference type="ChEBI" id="CHEBI:83624"/>
        <dbReference type="EC" id="2.7.7.108"/>
    </reaction>
</comment>
<evidence type="ECO:0000256" key="4">
    <source>
        <dbReference type="ARBA" id="ARBA00022840"/>
    </source>
</evidence>
<proteinExistence type="predicted"/>
<dbReference type="SUPFAM" id="SSF140931">
    <property type="entry name" value="Fic-like"/>
    <property type="match status" value="1"/>
</dbReference>
<dbReference type="PANTHER" id="PTHR39560">
    <property type="entry name" value="PROTEIN ADENYLYLTRANSFERASE FIC-RELATED"/>
    <property type="match status" value="1"/>
</dbReference>
<evidence type="ECO:0000256" key="6">
    <source>
        <dbReference type="ARBA" id="ARBA00047939"/>
    </source>
</evidence>
<dbReference type="EMBL" id="JAWLRA010000012">
    <property type="protein sequence ID" value="MDW3126318.1"/>
    <property type="molecule type" value="Genomic_DNA"/>
</dbReference>
<protein>
    <recommendedName>
        <fullName evidence="5">protein adenylyltransferase</fullName>
        <ecNumber evidence="5">2.7.7.108</ecNumber>
    </recommendedName>
</protein>
<dbReference type="GO" id="GO:0005524">
    <property type="term" value="F:ATP binding"/>
    <property type="evidence" value="ECO:0007669"/>
    <property type="project" value="UniProtKB-KW"/>
</dbReference>
<evidence type="ECO:0000256" key="1">
    <source>
        <dbReference type="ARBA" id="ARBA00022679"/>
    </source>
</evidence>
<keyword evidence="3" id="KW-0547">Nucleotide-binding</keyword>
<comment type="catalytic activity">
    <reaction evidence="6">
        <text>L-threonyl-[protein] + ATP = 3-O-(5'-adenylyl)-L-threonyl-[protein] + diphosphate</text>
        <dbReference type="Rhea" id="RHEA:54292"/>
        <dbReference type="Rhea" id="RHEA-COMP:11060"/>
        <dbReference type="Rhea" id="RHEA-COMP:13847"/>
        <dbReference type="ChEBI" id="CHEBI:30013"/>
        <dbReference type="ChEBI" id="CHEBI:30616"/>
        <dbReference type="ChEBI" id="CHEBI:33019"/>
        <dbReference type="ChEBI" id="CHEBI:138113"/>
        <dbReference type="EC" id="2.7.7.108"/>
    </reaction>
</comment>
<dbReference type="InterPro" id="IPR036597">
    <property type="entry name" value="Fido-like_dom_sf"/>
</dbReference>
<organism evidence="8 9">
    <name type="scientific">Bifidobacterium longum</name>
    <dbReference type="NCBI Taxonomy" id="216816"/>
    <lineage>
        <taxon>Bacteria</taxon>
        <taxon>Bacillati</taxon>
        <taxon>Actinomycetota</taxon>
        <taxon>Actinomycetes</taxon>
        <taxon>Bifidobacteriales</taxon>
        <taxon>Bifidobacteriaceae</taxon>
        <taxon>Bifidobacterium</taxon>
    </lineage>
</organism>
<evidence type="ECO:0000313" key="9">
    <source>
        <dbReference type="Proteomes" id="UP001277803"/>
    </source>
</evidence>
<evidence type="ECO:0000256" key="7">
    <source>
        <dbReference type="ARBA" id="ARBA00048696"/>
    </source>
</evidence>
<dbReference type="Proteomes" id="UP001277803">
    <property type="component" value="Unassembled WGS sequence"/>
</dbReference>
<evidence type="ECO:0000256" key="2">
    <source>
        <dbReference type="ARBA" id="ARBA00022695"/>
    </source>
</evidence>
<evidence type="ECO:0000256" key="3">
    <source>
        <dbReference type="ARBA" id="ARBA00022741"/>
    </source>
</evidence>
<keyword evidence="2" id="KW-0548">Nucleotidyltransferase</keyword>
<dbReference type="EC" id="2.7.7.108" evidence="5"/>
<comment type="caution">
    <text evidence="8">The sequence shown here is derived from an EMBL/GenBank/DDBJ whole genome shotgun (WGS) entry which is preliminary data.</text>
</comment>
<dbReference type="Gene3D" id="1.10.3290.10">
    <property type="entry name" value="Fido-like domain"/>
    <property type="match status" value="1"/>
</dbReference>
<keyword evidence="1" id="KW-0808">Transferase</keyword>
<dbReference type="GO" id="GO:0051302">
    <property type="term" value="P:regulation of cell division"/>
    <property type="evidence" value="ECO:0007669"/>
    <property type="project" value="TreeGrafter"/>
</dbReference>
<keyword evidence="4" id="KW-0067">ATP-binding</keyword>
<accession>A0AB35S6P5</accession>
<dbReference type="GO" id="GO:0070733">
    <property type="term" value="F:AMPylase activity"/>
    <property type="evidence" value="ECO:0007669"/>
    <property type="project" value="UniProtKB-EC"/>
</dbReference>